<name>A0A6J6H8S1_9ZZZZ</name>
<evidence type="ECO:0000313" key="1">
    <source>
        <dbReference type="EMBL" id="CAB4609396.1"/>
    </source>
</evidence>
<proteinExistence type="predicted"/>
<reference evidence="1" key="1">
    <citation type="submission" date="2020-05" db="EMBL/GenBank/DDBJ databases">
        <authorList>
            <person name="Chiriac C."/>
            <person name="Salcher M."/>
            <person name="Ghai R."/>
            <person name="Kavagutti S V."/>
        </authorList>
    </citation>
    <scope>NUCLEOTIDE SEQUENCE</scope>
</reference>
<sequence>MLNCLLRIDELNLANCFVERAEAKSSKEFTDFLGDELEEVHNELRLAGEAGPKLWILRCDSNRAGIEMADTHHDAA</sequence>
<dbReference type="AlphaFoldDB" id="A0A6J6H8S1"/>
<protein>
    <submittedName>
        <fullName evidence="1">Unannotated protein</fullName>
    </submittedName>
</protein>
<accession>A0A6J6H8S1</accession>
<organism evidence="1">
    <name type="scientific">freshwater metagenome</name>
    <dbReference type="NCBI Taxonomy" id="449393"/>
    <lineage>
        <taxon>unclassified sequences</taxon>
        <taxon>metagenomes</taxon>
        <taxon>ecological metagenomes</taxon>
    </lineage>
</organism>
<gene>
    <name evidence="1" type="ORF">UFOPK1827_01165</name>
</gene>
<dbReference type="EMBL" id="CAEZUO010000053">
    <property type="protein sequence ID" value="CAB4609396.1"/>
    <property type="molecule type" value="Genomic_DNA"/>
</dbReference>